<evidence type="ECO:0000313" key="4">
    <source>
        <dbReference type="Proteomes" id="UP000507245"/>
    </source>
</evidence>
<dbReference type="EMBL" id="CAEKDK010000003">
    <property type="protein sequence ID" value="CAB4272660.1"/>
    <property type="molecule type" value="Genomic_DNA"/>
</dbReference>
<evidence type="ECO:0000313" key="3">
    <source>
        <dbReference type="Proteomes" id="UP000507222"/>
    </source>
</evidence>
<dbReference type="AlphaFoldDB" id="A0A6J5WS42"/>
<dbReference type="OrthoDB" id="653285at2759"/>
<protein>
    <submittedName>
        <fullName evidence="2">Uncharacterized protein</fullName>
    </submittedName>
</protein>
<organism evidence="2 4">
    <name type="scientific">Prunus armeniaca</name>
    <name type="common">Apricot</name>
    <name type="synonym">Armeniaca vulgaris</name>
    <dbReference type="NCBI Taxonomy" id="36596"/>
    <lineage>
        <taxon>Eukaryota</taxon>
        <taxon>Viridiplantae</taxon>
        <taxon>Streptophyta</taxon>
        <taxon>Embryophyta</taxon>
        <taxon>Tracheophyta</taxon>
        <taxon>Spermatophyta</taxon>
        <taxon>Magnoliopsida</taxon>
        <taxon>eudicotyledons</taxon>
        <taxon>Gunneridae</taxon>
        <taxon>Pentapetalae</taxon>
        <taxon>rosids</taxon>
        <taxon>fabids</taxon>
        <taxon>Rosales</taxon>
        <taxon>Rosaceae</taxon>
        <taxon>Amygdaloideae</taxon>
        <taxon>Amygdaleae</taxon>
        <taxon>Prunus</taxon>
    </lineage>
</organism>
<reference evidence="4" key="1">
    <citation type="journal article" date="2020" name="Genome Biol.">
        <title>Gamete binning: chromosome-level and haplotype-resolved genome assembly enabled by high-throughput single-cell sequencing of gamete genomes.</title>
        <authorList>
            <person name="Campoy J.A."/>
            <person name="Sun H."/>
            <person name="Goel M."/>
            <person name="Jiao W.-B."/>
            <person name="Folz-Donahue K."/>
            <person name="Wang N."/>
            <person name="Rubio M."/>
            <person name="Liu C."/>
            <person name="Kukat C."/>
            <person name="Ruiz D."/>
            <person name="Huettel B."/>
            <person name="Schneeberger K."/>
        </authorList>
    </citation>
    <scope>NUCLEOTIDE SEQUENCE [LARGE SCALE GENOMIC DNA]</scope>
    <source>
        <strain evidence="4">cv. Rojo Pasion</strain>
    </source>
</reference>
<name>A0A6J5WS42_PRUAR</name>
<proteinExistence type="predicted"/>
<dbReference type="EMBL" id="CAEKKB010000003">
    <property type="protein sequence ID" value="CAB4303181.1"/>
    <property type="molecule type" value="Genomic_DNA"/>
</dbReference>
<gene>
    <name evidence="1" type="ORF">CURHAP_LOCUS19398</name>
    <name evidence="2" type="ORF">ORAREDHAP_LOCUS19205</name>
</gene>
<accession>A0A6J5WS42</accession>
<dbReference type="Proteomes" id="UP000507245">
    <property type="component" value="Unassembled WGS sequence"/>
</dbReference>
<keyword evidence="4" id="KW-1185">Reference proteome</keyword>
<reference evidence="2 3" key="2">
    <citation type="submission" date="2020-05" db="EMBL/GenBank/DDBJ databases">
        <authorList>
            <person name="Campoy J."/>
            <person name="Schneeberger K."/>
            <person name="Spophaly S."/>
        </authorList>
    </citation>
    <scope>NUCLEOTIDE SEQUENCE [LARGE SCALE GENOMIC DNA]</scope>
    <source>
        <strain evidence="2">PruArmRojPasFocal</strain>
    </source>
</reference>
<evidence type="ECO:0000313" key="2">
    <source>
        <dbReference type="EMBL" id="CAB4303181.1"/>
    </source>
</evidence>
<sequence length="78" mass="8431">MEGKGSRRLVQAVLIVMAHDDDRVFASTICTGLCLKACKKTLPDPLYYCNILGCTTSICTNLSPEKLDGCANLCSENC</sequence>
<dbReference type="Proteomes" id="UP000507222">
    <property type="component" value="Unassembled WGS sequence"/>
</dbReference>
<evidence type="ECO:0000313" key="1">
    <source>
        <dbReference type="EMBL" id="CAB4272660.1"/>
    </source>
</evidence>